<dbReference type="PROSITE" id="PS50111">
    <property type="entry name" value="CHEMOTAXIS_TRANSDUC_2"/>
    <property type="match status" value="1"/>
</dbReference>
<feature type="transmembrane region" description="Helical" evidence="9">
    <location>
        <begin position="12"/>
        <end position="31"/>
    </location>
</feature>
<dbReference type="PANTHER" id="PTHR32089:SF119">
    <property type="entry name" value="METHYL-ACCEPTING CHEMOTAXIS PROTEIN CTPL"/>
    <property type="match status" value="1"/>
</dbReference>
<dbReference type="KEGG" id="gsn:YC6258_02314"/>
<keyword evidence="3 9" id="KW-0812">Transmembrane</keyword>
<dbReference type="HOGENOM" id="CLU_000445_107_21_6"/>
<evidence type="ECO:0000256" key="4">
    <source>
        <dbReference type="ARBA" id="ARBA00022989"/>
    </source>
</evidence>
<dbReference type="SUPFAM" id="SSF58104">
    <property type="entry name" value="Methyl-accepting chemotaxis protein (MCP) signaling domain"/>
    <property type="match status" value="1"/>
</dbReference>
<dbReference type="EMBL" id="CP007142">
    <property type="protein sequence ID" value="AJQ94352.1"/>
    <property type="molecule type" value="Genomic_DNA"/>
</dbReference>
<protein>
    <submittedName>
        <fullName evidence="12">Methyl-accepting chemotaxis protein</fullName>
    </submittedName>
</protein>
<dbReference type="STRING" id="1445510.YC6258_02314"/>
<comment type="similarity">
    <text evidence="7">Belongs to the methyl-accepting chemotaxis (MCP) protein family.</text>
</comment>
<evidence type="ECO:0000313" key="13">
    <source>
        <dbReference type="Proteomes" id="UP000032266"/>
    </source>
</evidence>
<reference evidence="12 13" key="1">
    <citation type="submission" date="2014-01" db="EMBL/GenBank/DDBJ databases">
        <title>Full genme sequencing of cellulolytic bacterium Gynuella sunshinyii YC6258T gen. nov., sp. nov.</title>
        <authorList>
            <person name="Khan H."/>
            <person name="Chung E.J."/>
            <person name="Chung Y.R."/>
        </authorList>
    </citation>
    <scope>NUCLEOTIDE SEQUENCE [LARGE SCALE GENOMIC DNA]</scope>
    <source>
        <strain evidence="12 13">YC6258</strain>
    </source>
</reference>
<keyword evidence="6 8" id="KW-0807">Transducer</keyword>
<proteinExistence type="inferred from homology"/>
<evidence type="ECO:0000256" key="8">
    <source>
        <dbReference type="PROSITE-ProRule" id="PRU00284"/>
    </source>
</evidence>
<dbReference type="CDD" id="cd06225">
    <property type="entry name" value="HAMP"/>
    <property type="match status" value="1"/>
</dbReference>
<keyword evidence="4 9" id="KW-1133">Transmembrane helix</keyword>
<evidence type="ECO:0000256" key="1">
    <source>
        <dbReference type="ARBA" id="ARBA00004651"/>
    </source>
</evidence>
<dbReference type="CDD" id="cd11386">
    <property type="entry name" value="MCP_signal"/>
    <property type="match status" value="1"/>
</dbReference>
<dbReference type="GO" id="GO:0006935">
    <property type="term" value="P:chemotaxis"/>
    <property type="evidence" value="ECO:0007669"/>
    <property type="project" value="UniProtKB-ARBA"/>
</dbReference>
<dbReference type="PROSITE" id="PS50885">
    <property type="entry name" value="HAMP"/>
    <property type="match status" value="1"/>
</dbReference>
<dbReference type="AlphaFoldDB" id="A0A0C5VI65"/>
<dbReference type="GO" id="GO:0005886">
    <property type="term" value="C:plasma membrane"/>
    <property type="evidence" value="ECO:0007669"/>
    <property type="project" value="UniProtKB-SubCell"/>
</dbReference>
<comment type="subcellular location">
    <subcellularLocation>
        <location evidence="1">Cell membrane</location>
        <topology evidence="1">Multi-pass membrane protein</topology>
    </subcellularLocation>
</comment>
<evidence type="ECO:0000259" key="10">
    <source>
        <dbReference type="PROSITE" id="PS50111"/>
    </source>
</evidence>
<keyword evidence="13" id="KW-1185">Reference proteome</keyword>
<dbReference type="SMART" id="SM00304">
    <property type="entry name" value="HAMP"/>
    <property type="match status" value="1"/>
</dbReference>
<dbReference type="InterPro" id="IPR033480">
    <property type="entry name" value="sCache_2"/>
</dbReference>
<dbReference type="PANTHER" id="PTHR32089">
    <property type="entry name" value="METHYL-ACCEPTING CHEMOTAXIS PROTEIN MCPB"/>
    <property type="match status" value="1"/>
</dbReference>
<keyword evidence="5 9" id="KW-0472">Membrane</keyword>
<dbReference type="GO" id="GO:0007165">
    <property type="term" value="P:signal transduction"/>
    <property type="evidence" value="ECO:0007669"/>
    <property type="project" value="UniProtKB-KW"/>
</dbReference>
<dbReference type="Proteomes" id="UP000032266">
    <property type="component" value="Chromosome"/>
</dbReference>
<organism evidence="12 13">
    <name type="scientific">Gynuella sunshinyii YC6258</name>
    <dbReference type="NCBI Taxonomy" id="1445510"/>
    <lineage>
        <taxon>Bacteria</taxon>
        <taxon>Pseudomonadati</taxon>
        <taxon>Pseudomonadota</taxon>
        <taxon>Gammaproteobacteria</taxon>
        <taxon>Oceanospirillales</taxon>
        <taxon>Saccharospirillaceae</taxon>
        <taxon>Gynuella</taxon>
    </lineage>
</organism>
<dbReference type="Gene3D" id="3.30.450.20">
    <property type="entry name" value="PAS domain"/>
    <property type="match status" value="1"/>
</dbReference>
<dbReference type="InterPro" id="IPR003660">
    <property type="entry name" value="HAMP_dom"/>
</dbReference>
<dbReference type="InterPro" id="IPR004089">
    <property type="entry name" value="MCPsignal_dom"/>
</dbReference>
<evidence type="ECO:0000256" key="3">
    <source>
        <dbReference type="ARBA" id="ARBA00022692"/>
    </source>
</evidence>
<dbReference type="Pfam" id="PF00015">
    <property type="entry name" value="MCPsignal"/>
    <property type="match status" value="1"/>
</dbReference>
<sequence>MTFHSSIKIKLIALIIFTSTAIIFMQALTLLNMRSNLILEREDKAKALIETAQAIVSYYRSREDAGFMTTGRAQKEALKTIKYLRFDGNQYFWILDNEGNLILDPMHKDQKGKNVSNVIDPDGRNIYREIINLAETEGEGFLSRRNESSVEDDSDKTHISRQLTYIRNYPDWHWIIGTDIDLEDVNHLFFNSALKSSLYCLTILAVLILGSLLFLRYLIHPIRDLLAVIQQITINRDLTLRTNIRHQDEIGQIATGINAMLTVFQESIQGIAESGRHIARASSDLKDMAEQSDQRFNSHNKDIDVLNITLKQNFQAAEEILSHARSSHEETQIAREETAKSQVLAEQTRNIMNDLEQSVDHACTVIIRQQQNTQDIGAILDVIRHIAEQTNLLALNAAIEAARAGELGRGFAVVAEEVRSLASRTQTSVHETETMIHQLQQQSETAVDAMQEGRALTSSSVEQIGNLHQALSGITQSIVSLDQQSRMVTSEAQGQSQRAFEIDGKIGDIKSVSETALSDSHKLLSASQNLTHLSEQLKRVTTQFVIE</sequence>
<accession>A0A0C5VI65</accession>
<keyword evidence="2" id="KW-1003">Cell membrane</keyword>
<dbReference type="RefSeq" id="WP_044616894.1">
    <property type="nucleotide sequence ID" value="NZ_CP007142.1"/>
</dbReference>
<evidence type="ECO:0000313" key="12">
    <source>
        <dbReference type="EMBL" id="AJQ94352.1"/>
    </source>
</evidence>
<evidence type="ECO:0000256" key="6">
    <source>
        <dbReference type="ARBA" id="ARBA00023224"/>
    </source>
</evidence>
<evidence type="ECO:0000256" key="7">
    <source>
        <dbReference type="ARBA" id="ARBA00029447"/>
    </source>
</evidence>
<evidence type="ECO:0000256" key="2">
    <source>
        <dbReference type="ARBA" id="ARBA00022475"/>
    </source>
</evidence>
<evidence type="ECO:0000256" key="9">
    <source>
        <dbReference type="SAM" id="Phobius"/>
    </source>
</evidence>
<name>A0A0C5VI65_9GAMM</name>
<dbReference type="FunFam" id="1.10.287.950:FF:000001">
    <property type="entry name" value="Methyl-accepting chemotaxis sensory transducer"/>
    <property type="match status" value="1"/>
</dbReference>
<feature type="transmembrane region" description="Helical" evidence="9">
    <location>
        <begin position="198"/>
        <end position="219"/>
    </location>
</feature>
<evidence type="ECO:0000259" key="11">
    <source>
        <dbReference type="PROSITE" id="PS50885"/>
    </source>
</evidence>
<dbReference type="SMART" id="SM01049">
    <property type="entry name" value="Cache_2"/>
    <property type="match status" value="1"/>
</dbReference>
<evidence type="ECO:0000256" key="5">
    <source>
        <dbReference type="ARBA" id="ARBA00023136"/>
    </source>
</evidence>
<dbReference type="Gene3D" id="1.10.287.950">
    <property type="entry name" value="Methyl-accepting chemotaxis protein"/>
    <property type="match status" value="1"/>
</dbReference>
<dbReference type="Pfam" id="PF17200">
    <property type="entry name" value="sCache_2"/>
    <property type="match status" value="1"/>
</dbReference>
<dbReference type="SMART" id="SM00283">
    <property type="entry name" value="MA"/>
    <property type="match status" value="1"/>
</dbReference>
<dbReference type="Pfam" id="PF00672">
    <property type="entry name" value="HAMP"/>
    <property type="match status" value="1"/>
</dbReference>
<gene>
    <name evidence="12" type="ORF">YC6258_02314</name>
</gene>
<feature type="domain" description="HAMP" evidence="11">
    <location>
        <begin position="216"/>
        <end position="269"/>
    </location>
</feature>
<feature type="domain" description="Methyl-accepting transducer" evidence="10">
    <location>
        <begin position="274"/>
        <end position="510"/>
    </location>
</feature>